<dbReference type="InterPro" id="IPR015406">
    <property type="entry name" value="GpJ_CSF"/>
</dbReference>
<dbReference type="PANTHER" id="PTHR36251">
    <property type="entry name" value="FELS-1 PROPHAGE HOST SPECIFICITY PROTEIN-RELATED"/>
    <property type="match status" value="1"/>
</dbReference>
<evidence type="ECO:0000313" key="2">
    <source>
        <dbReference type="EMBL" id="OKP07794.1"/>
    </source>
</evidence>
<feature type="domain" description="Tip attachment protein J central straight fiber" evidence="1">
    <location>
        <begin position="20"/>
        <end position="156"/>
    </location>
</feature>
<dbReference type="OrthoDB" id="109844at2"/>
<dbReference type="Pfam" id="PF09327">
    <property type="entry name" value="Phage_Tail_Tip"/>
    <property type="match status" value="1"/>
</dbReference>
<accession>A0A1Q5U5Q4</accession>
<dbReference type="EMBL" id="MKGR01000006">
    <property type="protein sequence ID" value="OKP07794.1"/>
    <property type="molecule type" value="Genomic_DNA"/>
</dbReference>
<name>A0A1Q5U5Q4_9GAMM</name>
<evidence type="ECO:0000259" key="1">
    <source>
        <dbReference type="Pfam" id="PF09327"/>
    </source>
</evidence>
<comment type="caution">
    <text evidence="2">The sequence shown here is derived from an EMBL/GenBank/DDBJ whole genome shotgun (WGS) entry which is preliminary data.</text>
</comment>
<dbReference type="Proteomes" id="UP000186277">
    <property type="component" value="Unassembled WGS sequence"/>
</dbReference>
<keyword evidence="3" id="KW-1185">Reference proteome</keyword>
<protein>
    <submittedName>
        <fullName evidence="2">Host specificity protein J</fullName>
    </submittedName>
</protein>
<evidence type="ECO:0000313" key="3">
    <source>
        <dbReference type="Proteomes" id="UP000186277"/>
    </source>
</evidence>
<reference evidence="2 3" key="1">
    <citation type="submission" date="2016-09" db="EMBL/GenBank/DDBJ databases">
        <title>Xenorhabdus thuongxuanensis sp. nov. and Xenorhabdus eapokensis sp. nov., isolated from Steinernema species.</title>
        <authorList>
            <person name="Kaempfer P."/>
            <person name="Tobias N.J."/>
            <person name="Phan Ke L."/>
            <person name="Bode H.B."/>
            <person name="Glaeser S.P."/>
        </authorList>
    </citation>
    <scope>NUCLEOTIDE SEQUENCE [LARGE SCALE GENOMIC DNA]</scope>
    <source>
        <strain evidence="2 3">30TX1</strain>
    </source>
</reference>
<gene>
    <name evidence="2" type="ORF">Xentx_01189</name>
</gene>
<sequence>MAESAQQVQAQFGEQQAILREKATAIFDIDGNGYAIKDIGAGVNYRGQYYGAGMVVGAEVKNGRVETHFGVRANQFTVVNPNNGKLEPVFVIKNGQVFFGDGFIENGSITNAKISNASITMAKIADGLRSDNWPYGGWNLPKSGAFEMRSSASGARVALDHTGLAVFDGSGILRVKVGKI</sequence>
<proteinExistence type="predicted"/>
<organism evidence="2 3">
    <name type="scientific">Xenorhabdus thuongxuanensis</name>
    <dbReference type="NCBI Taxonomy" id="1873484"/>
    <lineage>
        <taxon>Bacteria</taxon>
        <taxon>Pseudomonadati</taxon>
        <taxon>Pseudomonadota</taxon>
        <taxon>Gammaproteobacteria</taxon>
        <taxon>Enterobacterales</taxon>
        <taxon>Morganellaceae</taxon>
        <taxon>Xenorhabdus</taxon>
    </lineage>
</organism>
<dbReference type="AlphaFoldDB" id="A0A1Q5U5Q4"/>
<dbReference type="InterPro" id="IPR053171">
    <property type="entry name" value="Viral_Tip_Attach_Protein"/>
</dbReference>
<dbReference type="RefSeq" id="WP_074019352.1">
    <property type="nucleotide sequence ID" value="NZ_CAWMWP010000087.1"/>
</dbReference>
<dbReference type="PANTHER" id="PTHR36251:SF2">
    <property type="entry name" value="GIFSY-2 PROPHAGE HOST SPECIFICITY PROTEIN J, PHAGE LAMBDA"/>
    <property type="match status" value="1"/>
</dbReference>